<evidence type="ECO:0000256" key="4">
    <source>
        <dbReference type="ARBA" id="ARBA00022801"/>
    </source>
</evidence>
<comment type="catalytic activity">
    <reaction evidence="6">
        <text>P(1),P(4)-bis(5'-adenosyl) tetraphosphate + H2O = 2 ADP + 2 H(+)</text>
        <dbReference type="Rhea" id="RHEA:24252"/>
        <dbReference type="ChEBI" id="CHEBI:15377"/>
        <dbReference type="ChEBI" id="CHEBI:15378"/>
        <dbReference type="ChEBI" id="CHEBI:58141"/>
        <dbReference type="ChEBI" id="CHEBI:456216"/>
        <dbReference type="EC" id="3.6.1.41"/>
    </reaction>
</comment>
<accession>A0ABY7WTR5</accession>
<dbReference type="InterPro" id="IPR051094">
    <property type="entry name" value="Diverse_Catalytic_Enzymes"/>
</dbReference>
<dbReference type="InterPro" id="IPR005249">
    <property type="entry name" value="YqeK"/>
</dbReference>
<evidence type="ECO:0000256" key="3">
    <source>
        <dbReference type="ARBA" id="ARBA00022741"/>
    </source>
</evidence>
<dbReference type="InterPro" id="IPR006674">
    <property type="entry name" value="HD_domain"/>
</dbReference>
<proteinExistence type="predicted"/>
<evidence type="ECO:0000256" key="5">
    <source>
        <dbReference type="ARBA" id="ARBA00023004"/>
    </source>
</evidence>
<gene>
    <name evidence="8" type="primary">yqeK</name>
    <name evidence="8" type="ORF">PQ472_04780</name>
</gene>
<dbReference type="SMART" id="SM00471">
    <property type="entry name" value="HDc"/>
    <property type="match status" value="1"/>
</dbReference>
<dbReference type="PANTHER" id="PTHR35795:SF1">
    <property type="entry name" value="BIS(5'-NUCLEOSYL)-TETRAPHOSPHATASE, SYMMETRICAL"/>
    <property type="match status" value="1"/>
</dbReference>
<keyword evidence="2" id="KW-0479">Metal-binding</keyword>
<keyword evidence="4 8" id="KW-0378">Hydrolase</keyword>
<sequence>MTDYEYPLTMTGGHTRKQLIALMHKRLDQSRFDHCVRVEETSRKLAKRFGVNVDEAGLAGLLHDYAKQVEPVDFKAVIKQQGLDPALLQYNRGIWHGLVGVWFIQKEVGVSDPAVLQAIKRHTTGDPHMTDLDMITFVADFIEPERKLAVQAEARQAAEKSLTAASLVELQSTLTYLVEKKARVYPLTLASYNSLITTLK</sequence>
<dbReference type="Gene3D" id="1.10.3210.10">
    <property type="entry name" value="Hypothetical protein af1432"/>
    <property type="match status" value="1"/>
</dbReference>
<evidence type="ECO:0000256" key="6">
    <source>
        <dbReference type="ARBA" id="ARBA00049417"/>
    </source>
</evidence>
<reference evidence="8 9" key="1">
    <citation type="submission" date="2023-02" db="EMBL/GenBank/DDBJ databases">
        <title>Genome sequence of Lacticaseibacillus sp. KACC 23028.</title>
        <authorList>
            <person name="Kim S."/>
            <person name="Heo J."/>
            <person name="Kwon S.-W."/>
        </authorList>
    </citation>
    <scope>NUCLEOTIDE SEQUENCE [LARGE SCALE GENOMIC DNA]</scope>
    <source>
        <strain evidence="8 9">KACC 23028</strain>
    </source>
</reference>
<keyword evidence="5" id="KW-0408">Iron</keyword>
<dbReference type="InterPro" id="IPR003607">
    <property type="entry name" value="HD/PDEase_dom"/>
</dbReference>
<evidence type="ECO:0000256" key="1">
    <source>
        <dbReference type="ARBA" id="ARBA00012506"/>
    </source>
</evidence>
<evidence type="ECO:0000256" key="2">
    <source>
        <dbReference type="ARBA" id="ARBA00022723"/>
    </source>
</evidence>
<dbReference type="EC" id="3.6.1.41" evidence="1"/>
<dbReference type="GO" id="GO:0008803">
    <property type="term" value="F:bis(5'-nucleosyl)-tetraphosphatase (symmetrical) activity"/>
    <property type="evidence" value="ECO:0007669"/>
    <property type="project" value="UniProtKB-EC"/>
</dbReference>
<dbReference type="SUPFAM" id="SSF109604">
    <property type="entry name" value="HD-domain/PDEase-like"/>
    <property type="match status" value="1"/>
</dbReference>
<feature type="domain" description="HD/PDEase" evidence="7">
    <location>
        <begin position="27"/>
        <end position="154"/>
    </location>
</feature>
<dbReference type="RefSeq" id="WP_274261770.1">
    <property type="nucleotide sequence ID" value="NZ_CP117884.1"/>
</dbReference>
<dbReference type="Pfam" id="PF01966">
    <property type="entry name" value="HD"/>
    <property type="match status" value="1"/>
</dbReference>
<dbReference type="EMBL" id="CP117884">
    <property type="protein sequence ID" value="WDF83552.1"/>
    <property type="molecule type" value="Genomic_DNA"/>
</dbReference>
<dbReference type="CDD" id="cd00077">
    <property type="entry name" value="HDc"/>
    <property type="match status" value="1"/>
</dbReference>
<protein>
    <recommendedName>
        <fullName evidence="1">bis(5'-nucleosyl)-tetraphosphatase (symmetrical)</fullName>
        <ecNumber evidence="1">3.6.1.41</ecNumber>
    </recommendedName>
</protein>
<evidence type="ECO:0000313" key="8">
    <source>
        <dbReference type="EMBL" id="WDF83552.1"/>
    </source>
</evidence>
<name>A0ABY7WTR5_9LACO</name>
<evidence type="ECO:0000313" key="9">
    <source>
        <dbReference type="Proteomes" id="UP001220377"/>
    </source>
</evidence>
<evidence type="ECO:0000259" key="7">
    <source>
        <dbReference type="SMART" id="SM00471"/>
    </source>
</evidence>
<dbReference type="Proteomes" id="UP001220377">
    <property type="component" value="Chromosome"/>
</dbReference>
<keyword evidence="3" id="KW-0547">Nucleotide-binding</keyword>
<keyword evidence="9" id="KW-1185">Reference proteome</keyword>
<dbReference type="NCBIfam" id="TIGR00488">
    <property type="entry name" value="bis(5'-nucleosyl)-tetraphosphatase (symmetrical) YqeK"/>
    <property type="match status" value="1"/>
</dbReference>
<dbReference type="PANTHER" id="PTHR35795">
    <property type="entry name" value="SLR1885 PROTEIN"/>
    <property type="match status" value="1"/>
</dbReference>
<organism evidence="8 9">
    <name type="scientific">Lacticaseibacillus pabuli</name>
    <dbReference type="NCBI Taxonomy" id="3025672"/>
    <lineage>
        <taxon>Bacteria</taxon>
        <taxon>Bacillati</taxon>
        <taxon>Bacillota</taxon>
        <taxon>Bacilli</taxon>
        <taxon>Lactobacillales</taxon>
        <taxon>Lactobacillaceae</taxon>
        <taxon>Lacticaseibacillus</taxon>
    </lineage>
</organism>